<dbReference type="InterPro" id="IPR012395">
    <property type="entry name" value="IGFBP_CNN"/>
</dbReference>
<keyword evidence="6" id="KW-0964">Secreted</keyword>
<feature type="domain" description="VWFC" evidence="19">
    <location>
        <begin position="94"/>
        <end position="160"/>
    </location>
</feature>
<dbReference type="InterPro" id="IPR001007">
    <property type="entry name" value="VWF_dom"/>
</dbReference>
<evidence type="ECO:0000259" key="18">
    <source>
        <dbReference type="PROSITE" id="PS01225"/>
    </source>
</evidence>
<dbReference type="GO" id="GO:0051239">
    <property type="term" value="P:regulation of multicellular organismal process"/>
    <property type="evidence" value="ECO:0007669"/>
    <property type="project" value="UniProtKB-ARBA"/>
</dbReference>
<dbReference type="GO" id="GO:0031012">
    <property type="term" value="C:extracellular matrix"/>
    <property type="evidence" value="ECO:0007669"/>
    <property type="project" value="TreeGrafter"/>
</dbReference>
<feature type="signal peptide" evidence="17">
    <location>
        <begin position="1"/>
        <end position="19"/>
    </location>
</feature>
<comment type="caution">
    <text evidence="16">Lacks conserved residue(s) required for the propagation of feature annotation.</text>
</comment>
<dbReference type="Pfam" id="PF00093">
    <property type="entry name" value="VWC"/>
    <property type="match status" value="1"/>
</dbReference>
<feature type="domain" description="CTCK" evidence="18">
    <location>
        <begin position="255"/>
        <end position="329"/>
    </location>
</feature>
<dbReference type="RefSeq" id="XP_033785220.1">
    <property type="nucleotide sequence ID" value="XM_033929329.1"/>
</dbReference>
<evidence type="ECO:0000256" key="11">
    <source>
        <dbReference type="ARBA" id="ARBA00023157"/>
    </source>
</evidence>
<evidence type="ECO:0000256" key="12">
    <source>
        <dbReference type="ARBA" id="ARBA00023180"/>
    </source>
</evidence>
<comment type="subcellular location">
    <subcellularLocation>
        <location evidence="2">Cell junction</location>
        <location evidence="2">Gap junction</location>
    </subcellularLocation>
    <subcellularLocation>
        <location evidence="1">Cytoplasm</location>
    </subcellularLocation>
    <subcellularLocation>
        <location evidence="3">Secreted</location>
    </subcellularLocation>
</comment>
<evidence type="ECO:0000256" key="6">
    <source>
        <dbReference type="ARBA" id="ARBA00022525"/>
    </source>
</evidence>
<keyword evidence="8" id="KW-0303">Gap junction</keyword>
<dbReference type="CTD" id="4856"/>
<dbReference type="KEGG" id="gsh:117353415"/>
<proteinExistence type="inferred from homology"/>
<evidence type="ECO:0000256" key="13">
    <source>
        <dbReference type="ARBA" id="ARBA00039944"/>
    </source>
</evidence>
<dbReference type="Gene3D" id="2.10.70.10">
    <property type="entry name" value="Complement Module, domain 1"/>
    <property type="match status" value="1"/>
</dbReference>
<keyword evidence="9" id="KW-0965">Cell junction</keyword>
<dbReference type="FunCoup" id="A0A6P8PT76">
    <property type="interactions" value="247"/>
</dbReference>
<gene>
    <name evidence="22" type="primary">CCN3</name>
</gene>
<evidence type="ECO:0000256" key="5">
    <source>
        <dbReference type="ARBA" id="ARBA00022490"/>
    </source>
</evidence>
<dbReference type="GO" id="GO:0005178">
    <property type="term" value="F:integrin binding"/>
    <property type="evidence" value="ECO:0007669"/>
    <property type="project" value="TreeGrafter"/>
</dbReference>
<dbReference type="InterPro" id="IPR036383">
    <property type="entry name" value="TSP1_rpt_sf"/>
</dbReference>
<dbReference type="Proteomes" id="UP000515159">
    <property type="component" value="Chromosome 2"/>
</dbReference>
<dbReference type="SMART" id="SM00214">
    <property type="entry name" value="VWC"/>
    <property type="match status" value="1"/>
</dbReference>
<dbReference type="PROSITE" id="PS01185">
    <property type="entry name" value="CTCK_1"/>
    <property type="match status" value="1"/>
</dbReference>
<dbReference type="PANTHER" id="PTHR11348">
    <property type="entry name" value="CONNECTIVE TISSUE GROWTH FACTOR-RELATED"/>
    <property type="match status" value="1"/>
</dbReference>
<dbReference type="InterPro" id="IPR006208">
    <property type="entry name" value="Glyco_hormone_CN"/>
</dbReference>
<dbReference type="InterPro" id="IPR000884">
    <property type="entry name" value="TSP1_rpt"/>
</dbReference>
<evidence type="ECO:0000256" key="1">
    <source>
        <dbReference type="ARBA" id="ARBA00004496"/>
    </source>
</evidence>
<feature type="chain" id="PRO_5027970434" description="CCN family member 3" evidence="17">
    <location>
        <begin position="20"/>
        <end position="344"/>
    </location>
</feature>
<dbReference type="InterPro" id="IPR006207">
    <property type="entry name" value="Cys_knot_C"/>
</dbReference>
<dbReference type="AlphaFoldDB" id="A0A6P8PT76"/>
<keyword evidence="21" id="KW-1185">Reference proteome</keyword>
<dbReference type="SMART" id="SM00041">
    <property type="entry name" value="CT"/>
    <property type="match status" value="1"/>
</dbReference>
<evidence type="ECO:0000256" key="3">
    <source>
        <dbReference type="ARBA" id="ARBA00004613"/>
    </source>
</evidence>
<dbReference type="GO" id="GO:0005921">
    <property type="term" value="C:gap junction"/>
    <property type="evidence" value="ECO:0007669"/>
    <property type="project" value="UniProtKB-SubCell"/>
</dbReference>
<keyword evidence="5" id="KW-0963">Cytoplasm</keyword>
<dbReference type="Gene3D" id="2.20.100.10">
    <property type="entry name" value="Thrombospondin type-1 (TSP1) repeat"/>
    <property type="match status" value="1"/>
</dbReference>
<dbReference type="SUPFAM" id="SSF82895">
    <property type="entry name" value="TSP-1 type 1 repeat"/>
    <property type="match status" value="1"/>
</dbReference>
<organism evidence="21 22">
    <name type="scientific">Geotrypetes seraphini</name>
    <name type="common">Gaboon caecilian</name>
    <name type="synonym">Caecilia seraphini</name>
    <dbReference type="NCBI Taxonomy" id="260995"/>
    <lineage>
        <taxon>Eukaryota</taxon>
        <taxon>Metazoa</taxon>
        <taxon>Chordata</taxon>
        <taxon>Craniata</taxon>
        <taxon>Vertebrata</taxon>
        <taxon>Euteleostomi</taxon>
        <taxon>Amphibia</taxon>
        <taxon>Gymnophiona</taxon>
        <taxon>Geotrypetes</taxon>
    </lineage>
</organism>
<evidence type="ECO:0000259" key="20">
    <source>
        <dbReference type="PROSITE" id="PS51323"/>
    </source>
</evidence>
<evidence type="ECO:0000256" key="8">
    <source>
        <dbReference type="ARBA" id="ARBA00022868"/>
    </source>
</evidence>
<dbReference type="GO" id="GO:0002062">
    <property type="term" value="P:chondrocyte differentiation"/>
    <property type="evidence" value="ECO:0007669"/>
    <property type="project" value="TreeGrafter"/>
</dbReference>
<evidence type="ECO:0000256" key="10">
    <source>
        <dbReference type="ARBA" id="ARBA00023030"/>
    </source>
</evidence>
<comment type="similarity">
    <text evidence="4">Belongs to the CCN family.</text>
</comment>
<dbReference type="Pfam" id="PF00007">
    <property type="entry name" value="Cys_knot"/>
    <property type="match status" value="1"/>
</dbReference>
<keyword evidence="11" id="KW-1015">Disulfide bond</keyword>
<accession>A0A6P8PT76</accession>
<evidence type="ECO:0000256" key="2">
    <source>
        <dbReference type="ARBA" id="ARBA00004610"/>
    </source>
</evidence>
<dbReference type="GO" id="GO:0045597">
    <property type="term" value="P:positive regulation of cell differentiation"/>
    <property type="evidence" value="ECO:0007669"/>
    <property type="project" value="TreeGrafter"/>
</dbReference>
<dbReference type="InParanoid" id="A0A6P8PT76"/>
<keyword evidence="7 17" id="KW-0732">Signal</keyword>
<evidence type="ECO:0000256" key="14">
    <source>
        <dbReference type="ARBA" id="ARBA00042352"/>
    </source>
</evidence>
<dbReference type="InterPro" id="IPR000867">
    <property type="entry name" value="IGFBP-like"/>
</dbReference>
<dbReference type="FunFam" id="2.20.100.10:FF:000046">
    <property type="entry name" value="Cellular communication network factor 4"/>
    <property type="match status" value="1"/>
</dbReference>
<dbReference type="PIRSF" id="PIRSF036495">
    <property type="entry name" value="IGFBP_rP_CNN"/>
    <property type="match status" value="1"/>
</dbReference>
<dbReference type="SUPFAM" id="SSF57184">
    <property type="entry name" value="Growth factor receptor domain"/>
    <property type="match status" value="1"/>
</dbReference>
<evidence type="ECO:0000256" key="9">
    <source>
        <dbReference type="ARBA" id="ARBA00022949"/>
    </source>
</evidence>
<dbReference type="InterPro" id="IPR043973">
    <property type="entry name" value="TSP1_CCN"/>
</dbReference>
<dbReference type="PROSITE" id="PS01225">
    <property type="entry name" value="CTCK_2"/>
    <property type="match status" value="1"/>
</dbReference>
<dbReference type="PROSITE" id="PS50184">
    <property type="entry name" value="VWFC_2"/>
    <property type="match status" value="1"/>
</dbReference>
<dbReference type="PROSITE" id="PS50092">
    <property type="entry name" value="TSP1"/>
    <property type="match status" value="1"/>
</dbReference>
<dbReference type="GO" id="GO:0005615">
    <property type="term" value="C:extracellular space"/>
    <property type="evidence" value="ECO:0007669"/>
    <property type="project" value="TreeGrafter"/>
</dbReference>
<evidence type="ECO:0000256" key="7">
    <source>
        <dbReference type="ARBA" id="ARBA00022729"/>
    </source>
</evidence>
<dbReference type="Pfam" id="PF19035">
    <property type="entry name" value="TSP1_CCN"/>
    <property type="match status" value="1"/>
</dbReference>
<feature type="domain" description="IGFBP N-terminal" evidence="20">
    <location>
        <begin position="18"/>
        <end position="91"/>
    </location>
</feature>
<evidence type="ECO:0000256" key="16">
    <source>
        <dbReference type="PROSITE-ProRule" id="PRU00039"/>
    </source>
</evidence>
<evidence type="ECO:0000256" key="17">
    <source>
        <dbReference type="SAM" id="SignalP"/>
    </source>
</evidence>
<protein>
    <recommendedName>
        <fullName evidence="13">CCN family member 3</fullName>
    </recommendedName>
    <alternativeName>
        <fullName evidence="14">Cellular communication network factor 3</fullName>
    </alternativeName>
    <alternativeName>
        <fullName evidence="15">Protein NOV homolog</fullName>
    </alternativeName>
</protein>
<dbReference type="Pfam" id="PF00219">
    <property type="entry name" value="IGFBP"/>
    <property type="match status" value="1"/>
</dbReference>
<name>A0A6P8PT76_GEOSA</name>
<evidence type="ECO:0000256" key="4">
    <source>
        <dbReference type="ARBA" id="ARBA00008125"/>
    </source>
</evidence>
<evidence type="ECO:0000256" key="15">
    <source>
        <dbReference type="ARBA" id="ARBA00077787"/>
    </source>
</evidence>
<evidence type="ECO:0000313" key="22">
    <source>
        <dbReference type="RefSeq" id="XP_033785220.1"/>
    </source>
</evidence>
<evidence type="ECO:0000259" key="19">
    <source>
        <dbReference type="PROSITE" id="PS50184"/>
    </source>
</evidence>
<keyword evidence="10" id="KW-0339">Growth factor</keyword>
<dbReference type="PANTHER" id="PTHR11348:SF8">
    <property type="entry name" value="CCN FAMILY MEMBER 3"/>
    <property type="match status" value="1"/>
</dbReference>
<dbReference type="InterPro" id="IPR009030">
    <property type="entry name" value="Growth_fac_rcpt_cys_sf"/>
</dbReference>
<dbReference type="GO" id="GO:0008083">
    <property type="term" value="F:growth factor activity"/>
    <property type="evidence" value="ECO:0007669"/>
    <property type="project" value="UniProtKB-KW"/>
</dbReference>
<reference evidence="22" key="1">
    <citation type="submission" date="2025-08" db="UniProtKB">
        <authorList>
            <consortium name="RefSeq"/>
        </authorList>
    </citation>
    <scope>IDENTIFICATION</scope>
</reference>
<dbReference type="OrthoDB" id="365605at2759"/>
<evidence type="ECO:0000313" key="21">
    <source>
        <dbReference type="Proteomes" id="UP000515159"/>
    </source>
</evidence>
<sequence>MQRLSLTCVLLLLNKAMMAQPCPVRCSKCPEEVPGCAPGVPTVLDGCACCPVCARQPGESCSELHPCQENSGVYCDHSADPRAGEGVCAALKGDTCVYDGVIYRSGETFQPTCKYHCSCTDGQIGCVPRCDVELQLPGPDCPFPRKVKALGECCEKWICDSKVQESGGGSAKAGEKFTFRQEAKHGTDDSDSSFNCIEQTTEWSACSKTCGMGLSTRVNNRNSQCEMVKQSRLCMVRPCLREDESHNPQKRGKRCLRIKKSLKSVHFELDNCTSEKRYKPRFCGFCTDGRCCTPHGTRTVQMAFQCPGGQTFKRPMMLIKTCVCHRNCPRDNAFFPMISAMLAG</sequence>
<dbReference type="SMART" id="SM00209">
    <property type="entry name" value="TSP1"/>
    <property type="match status" value="1"/>
</dbReference>
<keyword evidence="12" id="KW-0325">Glycoprotein</keyword>
<dbReference type="InterPro" id="IPR050941">
    <property type="entry name" value="CCN"/>
</dbReference>
<dbReference type="SMART" id="SM00121">
    <property type="entry name" value="IB"/>
    <property type="match status" value="1"/>
</dbReference>
<dbReference type="PROSITE" id="PS01208">
    <property type="entry name" value="VWFC_1"/>
    <property type="match status" value="1"/>
</dbReference>
<dbReference type="GO" id="GO:0007155">
    <property type="term" value="P:cell adhesion"/>
    <property type="evidence" value="ECO:0007669"/>
    <property type="project" value="TreeGrafter"/>
</dbReference>
<dbReference type="PROSITE" id="PS51323">
    <property type="entry name" value="IGFBP_N_2"/>
    <property type="match status" value="1"/>
</dbReference>
<dbReference type="GO" id="GO:0008201">
    <property type="term" value="F:heparin binding"/>
    <property type="evidence" value="ECO:0007669"/>
    <property type="project" value="TreeGrafter"/>
</dbReference>
<dbReference type="GO" id="GO:0005737">
    <property type="term" value="C:cytoplasm"/>
    <property type="evidence" value="ECO:0007669"/>
    <property type="project" value="UniProtKB-SubCell"/>
</dbReference>
<dbReference type="GeneID" id="117353415"/>